<dbReference type="InterPro" id="IPR010982">
    <property type="entry name" value="Lambda_DNA-bd_dom_sf"/>
</dbReference>
<dbReference type="Gene3D" id="1.10.260.40">
    <property type="entry name" value="lambda repressor-like DNA-binding domains"/>
    <property type="match status" value="1"/>
</dbReference>
<sequence>MAQSFLVARSFYQNGKKNARTIFTNLVLKAEKNRVTIRRMNTKLKTWMNDTGRNDRILAEEIGVATVSVWRWWNCQRVPRPAHIQKLVALSKGHLQYADFYVLPADSTARL</sequence>
<gene>
    <name evidence="1" type="ORF">VF04_36570</name>
</gene>
<name>A0ABX4KC32_NOSLI</name>
<evidence type="ECO:0000313" key="2">
    <source>
        <dbReference type="Proteomes" id="UP000222523"/>
    </source>
</evidence>
<accession>A0ABX4KC32</accession>
<protein>
    <recommendedName>
        <fullName evidence="3">XRE family transcriptional regulator</fullName>
    </recommendedName>
</protein>
<organism evidence="1 2">
    <name type="scientific">Nostoc linckia z7</name>
    <dbReference type="NCBI Taxonomy" id="1628745"/>
    <lineage>
        <taxon>Bacteria</taxon>
        <taxon>Bacillati</taxon>
        <taxon>Cyanobacteriota</taxon>
        <taxon>Cyanophyceae</taxon>
        <taxon>Nostocales</taxon>
        <taxon>Nostocaceae</taxon>
        <taxon>Nostoc</taxon>
    </lineage>
</organism>
<keyword evidence="2" id="KW-1185">Reference proteome</keyword>
<evidence type="ECO:0000313" key="1">
    <source>
        <dbReference type="EMBL" id="PHJ83738.1"/>
    </source>
</evidence>
<proteinExistence type="predicted"/>
<reference evidence="1 2" key="1">
    <citation type="submission" date="2015-02" db="EMBL/GenBank/DDBJ databases">
        <title>Nostoc linckia genome annotation.</title>
        <authorList>
            <person name="Zhou Z."/>
        </authorList>
    </citation>
    <scope>NUCLEOTIDE SEQUENCE [LARGE SCALE GENOMIC DNA]</scope>
    <source>
        <strain evidence="2">z7</strain>
    </source>
</reference>
<comment type="caution">
    <text evidence="1">The sequence shown here is derived from an EMBL/GenBank/DDBJ whole genome shotgun (WGS) entry which is preliminary data.</text>
</comment>
<evidence type="ECO:0008006" key="3">
    <source>
        <dbReference type="Google" id="ProtNLM"/>
    </source>
</evidence>
<dbReference type="Proteomes" id="UP000222523">
    <property type="component" value="Unassembled WGS sequence"/>
</dbReference>
<dbReference type="EMBL" id="LAHC01000195">
    <property type="protein sequence ID" value="PHJ83738.1"/>
    <property type="molecule type" value="Genomic_DNA"/>
</dbReference>